<dbReference type="AlphaFoldDB" id="A0A1H9XBZ5"/>
<evidence type="ECO:0000259" key="2">
    <source>
        <dbReference type="Pfam" id="PF20234"/>
    </source>
</evidence>
<sequence length="118" mass="13672">MPSEEYVSSSTTKEKETAASQETQPQGKEQTGGVDPDLKAFLDSYEEFVNQYVEFMKKYNSDPDNMVSMLGEYGEMMQKYAAFAEKIEKYDSNSMSTEDYKYYIEVTTRCSQKMLEVY</sequence>
<feature type="compositionally biased region" description="Polar residues" evidence="1">
    <location>
        <begin position="18"/>
        <end position="29"/>
    </location>
</feature>
<proteinExistence type="predicted"/>
<feature type="domain" description="DUF6591" evidence="2">
    <location>
        <begin position="10"/>
        <end position="117"/>
    </location>
</feature>
<dbReference type="Proteomes" id="UP000182584">
    <property type="component" value="Unassembled WGS sequence"/>
</dbReference>
<accession>A0A1H9XBZ5</accession>
<feature type="region of interest" description="Disordered" evidence="1">
    <location>
        <begin position="1"/>
        <end position="36"/>
    </location>
</feature>
<organism evidence="3 4">
    <name type="scientific">Butyrivibrio fibrisolvens</name>
    <dbReference type="NCBI Taxonomy" id="831"/>
    <lineage>
        <taxon>Bacteria</taxon>
        <taxon>Bacillati</taxon>
        <taxon>Bacillota</taxon>
        <taxon>Clostridia</taxon>
        <taxon>Lachnospirales</taxon>
        <taxon>Lachnospiraceae</taxon>
        <taxon>Butyrivibrio</taxon>
    </lineage>
</organism>
<gene>
    <name evidence="3" type="ORF">SAMN04487884_1563</name>
</gene>
<dbReference type="EMBL" id="FOGJ01000056">
    <property type="protein sequence ID" value="SES43654.1"/>
    <property type="molecule type" value="Genomic_DNA"/>
</dbReference>
<dbReference type="RefSeq" id="WP_074759200.1">
    <property type="nucleotide sequence ID" value="NZ_FOGJ01000056.1"/>
</dbReference>
<reference evidence="3 4" key="1">
    <citation type="submission" date="2016-10" db="EMBL/GenBank/DDBJ databases">
        <authorList>
            <person name="de Groot N.N."/>
        </authorList>
    </citation>
    <scope>NUCLEOTIDE SEQUENCE [LARGE SCALE GENOMIC DNA]</scope>
    <source>
        <strain evidence="3 4">AR40</strain>
    </source>
</reference>
<dbReference type="OrthoDB" id="1777375at2"/>
<evidence type="ECO:0000256" key="1">
    <source>
        <dbReference type="SAM" id="MobiDB-lite"/>
    </source>
</evidence>
<dbReference type="InterPro" id="IPR046526">
    <property type="entry name" value="DUF6591"/>
</dbReference>
<evidence type="ECO:0000313" key="4">
    <source>
        <dbReference type="Proteomes" id="UP000182584"/>
    </source>
</evidence>
<protein>
    <recommendedName>
        <fullName evidence="2">DUF6591 domain-containing protein</fullName>
    </recommendedName>
</protein>
<evidence type="ECO:0000313" key="3">
    <source>
        <dbReference type="EMBL" id="SES43654.1"/>
    </source>
</evidence>
<dbReference type="Pfam" id="PF20234">
    <property type="entry name" value="DUF6591"/>
    <property type="match status" value="1"/>
</dbReference>
<name>A0A1H9XBZ5_BUTFI</name>
<feature type="compositionally biased region" description="Polar residues" evidence="1">
    <location>
        <begin position="1"/>
        <end position="11"/>
    </location>
</feature>